<evidence type="ECO:0000256" key="3">
    <source>
        <dbReference type="ARBA" id="ARBA00022448"/>
    </source>
</evidence>
<dbReference type="GO" id="GO:1990281">
    <property type="term" value="C:efflux pump complex"/>
    <property type="evidence" value="ECO:0007669"/>
    <property type="project" value="TreeGrafter"/>
</dbReference>
<dbReference type="PANTHER" id="PTHR30026">
    <property type="entry name" value="OUTER MEMBRANE PROTEIN TOLC"/>
    <property type="match status" value="1"/>
</dbReference>
<evidence type="ECO:0000256" key="6">
    <source>
        <dbReference type="ARBA" id="ARBA00023136"/>
    </source>
</evidence>
<dbReference type="GO" id="GO:0009279">
    <property type="term" value="C:cell outer membrane"/>
    <property type="evidence" value="ECO:0007669"/>
    <property type="project" value="UniProtKB-SubCell"/>
</dbReference>
<keyword evidence="9" id="KW-1185">Reference proteome</keyword>
<dbReference type="Gene3D" id="1.20.1600.10">
    <property type="entry name" value="Outer membrane efflux proteins (OEP)"/>
    <property type="match status" value="1"/>
</dbReference>
<dbReference type="AlphaFoldDB" id="A0A433WJ75"/>
<dbReference type="Proteomes" id="UP000281028">
    <property type="component" value="Unassembled WGS sequence"/>
</dbReference>
<comment type="similarity">
    <text evidence="2">Belongs to the outer membrane factor (OMF) (TC 1.B.17) family.</text>
</comment>
<accession>A0A433WJ75</accession>
<dbReference type="GO" id="GO:0015562">
    <property type="term" value="F:efflux transmembrane transporter activity"/>
    <property type="evidence" value="ECO:0007669"/>
    <property type="project" value="InterPro"/>
</dbReference>
<evidence type="ECO:0000313" key="9">
    <source>
        <dbReference type="Proteomes" id="UP000281028"/>
    </source>
</evidence>
<dbReference type="InterPro" id="IPR003423">
    <property type="entry name" value="OMP_efflux"/>
</dbReference>
<keyword evidence="4" id="KW-1134">Transmembrane beta strand</keyword>
<dbReference type="OrthoDB" id="9811587at2"/>
<keyword evidence="6" id="KW-0472">Membrane</keyword>
<comment type="caution">
    <text evidence="8">The sequence shown here is derived from an EMBL/GenBank/DDBJ whole genome shotgun (WGS) entry which is preliminary data.</text>
</comment>
<evidence type="ECO:0000313" key="8">
    <source>
        <dbReference type="EMBL" id="NSL89832.1"/>
    </source>
</evidence>
<proteinExistence type="inferred from homology"/>
<reference evidence="8" key="1">
    <citation type="submission" date="2020-05" db="EMBL/GenBank/DDBJ databases">
        <title>Chitinophaga laudate sp. nov., isolated from a tropical peat swamp.</title>
        <authorList>
            <person name="Goh C.B.S."/>
            <person name="Lee M.S."/>
            <person name="Parimannan S."/>
            <person name="Pasbakhsh P."/>
            <person name="Yule C.M."/>
            <person name="Rajandas H."/>
            <person name="Loke S."/>
            <person name="Croft L."/>
            <person name="Tan J.B.L."/>
        </authorList>
    </citation>
    <scope>NUCLEOTIDE SEQUENCE</scope>
    <source>
        <strain evidence="8">Mgbs1</strain>
    </source>
</reference>
<dbReference type="PANTHER" id="PTHR30026:SF20">
    <property type="entry name" value="OUTER MEMBRANE PROTEIN TOLC"/>
    <property type="match status" value="1"/>
</dbReference>
<keyword evidence="5" id="KW-0812">Transmembrane</keyword>
<dbReference type="EMBL" id="RIAR02000001">
    <property type="protein sequence ID" value="NSL89832.1"/>
    <property type="molecule type" value="Genomic_DNA"/>
</dbReference>
<comment type="subcellular location">
    <subcellularLocation>
        <location evidence="1">Cell outer membrane</location>
    </subcellularLocation>
</comment>
<evidence type="ECO:0000256" key="1">
    <source>
        <dbReference type="ARBA" id="ARBA00004442"/>
    </source>
</evidence>
<keyword evidence="7" id="KW-0998">Cell outer membrane</keyword>
<dbReference type="Pfam" id="PF02321">
    <property type="entry name" value="OEP"/>
    <property type="match status" value="2"/>
</dbReference>
<evidence type="ECO:0000256" key="4">
    <source>
        <dbReference type="ARBA" id="ARBA00022452"/>
    </source>
</evidence>
<keyword evidence="3" id="KW-0813">Transport</keyword>
<dbReference type="GO" id="GO:0015288">
    <property type="term" value="F:porin activity"/>
    <property type="evidence" value="ECO:0007669"/>
    <property type="project" value="TreeGrafter"/>
</dbReference>
<dbReference type="SUPFAM" id="SSF56954">
    <property type="entry name" value="Outer membrane efflux proteins (OEP)"/>
    <property type="match status" value="1"/>
</dbReference>
<dbReference type="InterPro" id="IPR051906">
    <property type="entry name" value="TolC-like"/>
</dbReference>
<evidence type="ECO:0000256" key="2">
    <source>
        <dbReference type="ARBA" id="ARBA00007613"/>
    </source>
</evidence>
<evidence type="ECO:0000256" key="7">
    <source>
        <dbReference type="ARBA" id="ARBA00023237"/>
    </source>
</evidence>
<protein>
    <submittedName>
        <fullName evidence="8">TolC family protein</fullName>
    </submittedName>
</protein>
<sequence>MLLLSASALLQAQDTAVTDLPGKWTLQDCFDYALNNNIQINSLRLNRMSSEQDLLLSKAARMPNLTGSASQSLTGGKVLSGSGGSSYEINTAGNYSVNSSVVIFQGNTINYDIRQKNLSLQVAGLNIAQQVNDVTVLITQAFLNILLAKENIIYVNDVVTTSAAQVQQAQQRFDVGSIALKDLAALQAQLANDRYTLVTAENQHRQNKLVLKQLLQLPSAYDFNINEPDTIIANEEIVSLQAAQDTAFATRPEIKSGELGIEIARLNLAKARAAYLPTLSATGALGTSNNRDPAYSYFKQLDNNFYQQIGLSLSVPIFTRRVNKTNEEKSRIAVAQSTLALKDTRTSLAQTVEQAYISVQNAQAQYDAAVEQLKYTQESYRIATEQLRVGVANMVDFLQQKNLYIQAFQSYIQSKYNAALTVRIYDFYRGVPVKL</sequence>
<name>A0A433WJ75_9BACT</name>
<gene>
    <name evidence="8" type="ORF">ECE50_023525</name>
</gene>
<organism evidence="8 9">
    <name type="scientific">Chitinophaga solisilvae</name>
    <dbReference type="NCBI Taxonomy" id="1233460"/>
    <lineage>
        <taxon>Bacteria</taxon>
        <taxon>Pseudomonadati</taxon>
        <taxon>Bacteroidota</taxon>
        <taxon>Chitinophagia</taxon>
        <taxon>Chitinophagales</taxon>
        <taxon>Chitinophagaceae</taxon>
        <taxon>Chitinophaga</taxon>
    </lineage>
</organism>
<evidence type="ECO:0000256" key="5">
    <source>
        <dbReference type="ARBA" id="ARBA00022692"/>
    </source>
</evidence>